<feature type="domain" description="Mechanosensitive ion channel MscS C-terminal" evidence="9">
    <location>
        <begin position="181"/>
        <end position="262"/>
    </location>
</feature>
<dbReference type="SUPFAM" id="SSF50182">
    <property type="entry name" value="Sm-like ribonucleoproteins"/>
    <property type="match status" value="1"/>
</dbReference>
<dbReference type="Proteomes" id="UP001319104">
    <property type="component" value="Unassembled WGS sequence"/>
</dbReference>
<evidence type="ECO:0000259" key="10">
    <source>
        <dbReference type="Pfam" id="PF21088"/>
    </source>
</evidence>
<evidence type="ECO:0000259" key="8">
    <source>
        <dbReference type="Pfam" id="PF00924"/>
    </source>
</evidence>
<dbReference type="InterPro" id="IPR011066">
    <property type="entry name" value="MscS_channel_C_sf"/>
</dbReference>
<name>A0AAP2CIY4_9BACT</name>
<evidence type="ECO:0000256" key="1">
    <source>
        <dbReference type="ARBA" id="ARBA00004651"/>
    </source>
</evidence>
<dbReference type="Gene3D" id="2.30.30.60">
    <property type="match status" value="1"/>
</dbReference>
<dbReference type="InterPro" id="IPR045275">
    <property type="entry name" value="MscS_archaea/bacteria_type"/>
</dbReference>
<dbReference type="InterPro" id="IPR049142">
    <property type="entry name" value="MS_channel_1st"/>
</dbReference>
<comment type="subcellular location">
    <subcellularLocation>
        <location evidence="1">Cell membrane</location>
        <topology evidence="1">Multi-pass membrane protein</topology>
    </subcellularLocation>
</comment>
<comment type="similarity">
    <text evidence="2">Belongs to the MscS (TC 1.A.23) family.</text>
</comment>
<evidence type="ECO:0000313" key="11">
    <source>
        <dbReference type="EMBL" id="MBS9523425.1"/>
    </source>
</evidence>
<evidence type="ECO:0000313" key="12">
    <source>
        <dbReference type="Proteomes" id="UP001319104"/>
    </source>
</evidence>
<dbReference type="Pfam" id="PF00924">
    <property type="entry name" value="MS_channel_2nd"/>
    <property type="match status" value="1"/>
</dbReference>
<dbReference type="AlphaFoldDB" id="A0AAP2CIY4"/>
<reference evidence="11 12" key="1">
    <citation type="submission" date="2021-05" db="EMBL/GenBank/DDBJ databases">
        <authorList>
            <person name="Zhang Z.D."/>
            <person name="Osman G."/>
        </authorList>
    </citation>
    <scope>NUCLEOTIDE SEQUENCE [LARGE SCALE GENOMIC DNA]</scope>
    <source>
        <strain evidence="11 12">KCTC 32217</strain>
    </source>
</reference>
<organism evidence="11 12">
    <name type="scientific">Litoribacter ruber</name>
    <dbReference type="NCBI Taxonomy" id="702568"/>
    <lineage>
        <taxon>Bacteria</taxon>
        <taxon>Pseudomonadati</taxon>
        <taxon>Bacteroidota</taxon>
        <taxon>Cytophagia</taxon>
        <taxon>Cytophagales</taxon>
        <taxon>Cyclobacteriaceae</taxon>
        <taxon>Litoribacter</taxon>
    </lineage>
</organism>
<evidence type="ECO:0000256" key="2">
    <source>
        <dbReference type="ARBA" id="ARBA00008017"/>
    </source>
</evidence>
<dbReference type="Gene3D" id="3.30.70.100">
    <property type="match status" value="1"/>
</dbReference>
<gene>
    <name evidence="11" type="ORF">KI659_05265</name>
</gene>
<dbReference type="SUPFAM" id="SSF82861">
    <property type="entry name" value="Mechanosensitive channel protein MscS (YggB), transmembrane region"/>
    <property type="match status" value="1"/>
</dbReference>
<evidence type="ECO:0000256" key="5">
    <source>
        <dbReference type="ARBA" id="ARBA00022989"/>
    </source>
</evidence>
<keyword evidence="3" id="KW-1003">Cell membrane</keyword>
<dbReference type="GO" id="GO:0008381">
    <property type="term" value="F:mechanosensitive monoatomic ion channel activity"/>
    <property type="evidence" value="ECO:0007669"/>
    <property type="project" value="InterPro"/>
</dbReference>
<keyword evidence="6 7" id="KW-0472">Membrane</keyword>
<dbReference type="GO" id="GO:0005886">
    <property type="term" value="C:plasma membrane"/>
    <property type="evidence" value="ECO:0007669"/>
    <property type="project" value="UniProtKB-SubCell"/>
</dbReference>
<dbReference type="InterPro" id="IPR049278">
    <property type="entry name" value="MS_channel_C"/>
</dbReference>
<keyword evidence="12" id="KW-1185">Reference proteome</keyword>
<dbReference type="Pfam" id="PF21082">
    <property type="entry name" value="MS_channel_3rd"/>
    <property type="match status" value="1"/>
</dbReference>
<accession>A0AAP2CIY4</accession>
<protein>
    <submittedName>
        <fullName evidence="11">Mechanosensitive ion channel</fullName>
    </submittedName>
</protein>
<feature type="transmembrane region" description="Helical" evidence="7">
    <location>
        <begin position="56"/>
        <end position="80"/>
    </location>
</feature>
<feature type="domain" description="Mechanosensitive ion channel MscS" evidence="8">
    <location>
        <begin position="109"/>
        <end position="174"/>
    </location>
</feature>
<dbReference type="PANTHER" id="PTHR30221:SF1">
    <property type="entry name" value="SMALL-CONDUCTANCE MECHANOSENSITIVE CHANNEL"/>
    <property type="match status" value="1"/>
</dbReference>
<evidence type="ECO:0000259" key="9">
    <source>
        <dbReference type="Pfam" id="PF21082"/>
    </source>
</evidence>
<dbReference type="RefSeq" id="WP_213944318.1">
    <property type="nucleotide sequence ID" value="NZ_JAHBGI010000011.1"/>
</dbReference>
<comment type="caution">
    <text evidence="11">The sequence shown here is derived from an EMBL/GenBank/DDBJ whole genome shotgun (WGS) entry which is preliminary data.</text>
</comment>
<dbReference type="Pfam" id="PF21088">
    <property type="entry name" value="MS_channel_1st"/>
    <property type="match status" value="1"/>
</dbReference>
<feature type="domain" description="Mechanosensitive ion channel transmembrane helices 2/3" evidence="10">
    <location>
        <begin position="68"/>
        <end position="107"/>
    </location>
</feature>
<dbReference type="PROSITE" id="PS01246">
    <property type="entry name" value="UPF0003"/>
    <property type="match status" value="1"/>
</dbReference>
<dbReference type="Gene3D" id="1.10.287.1260">
    <property type="match status" value="1"/>
</dbReference>
<sequence length="290" mass="32235">MDLDIATIEHFTRRAIDAAWIVVPSIILALIYYFIGMYIIRFLVKTVNNIFTKYEIEVSLAIFLSSFIRVILYVVLILAVASTLGFPITSFIAILGAAGLAVGLALQGSLSNFAGGVLILIFKPFKVGHTIEAQGTLGSVERIDILYTTVRNFDNRVVIIPNGGLANSSIINLSMKPTRRVELSLGVAYGTDLKKTREIILDVLKKDERVLEDPAPVVYFTNFGDSSLDLSVRCWANAADLWPVYWDNMEAIKEAFEANDIEVPFPQRDVNHYFPEGKPELTLSPEKNSN</sequence>
<evidence type="ECO:0000256" key="4">
    <source>
        <dbReference type="ARBA" id="ARBA00022692"/>
    </source>
</evidence>
<dbReference type="InterPro" id="IPR023408">
    <property type="entry name" value="MscS_beta-dom_sf"/>
</dbReference>
<dbReference type="InterPro" id="IPR010920">
    <property type="entry name" value="LSM_dom_sf"/>
</dbReference>
<dbReference type="InterPro" id="IPR006686">
    <property type="entry name" value="MscS_channel_CS"/>
</dbReference>
<dbReference type="InterPro" id="IPR006685">
    <property type="entry name" value="MscS_channel_2nd"/>
</dbReference>
<evidence type="ECO:0000256" key="7">
    <source>
        <dbReference type="SAM" id="Phobius"/>
    </source>
</evidence>
<dbReference type="SUPFAM" id="SSF82689">
    <property type="entry name" value="Mechanosensitive channel protein MscS (YggB), C-terminal domain"/>
    <property type="match status" value="1"/>
</dbReference>
<evidence type="ECO:0000256" key="6">
    <source>
        <dbReference type="ARBA" id="ARBA00023136"/>
    </source>
</evidence>
<evidence type="ECO:0000256" key="3">
    <source>
        <dbReference type="ARBA" id="ARBA00022475"/>
    </source>
</evidence>
<keyword evidence="4 7" id="KW-0812">Transmembrane</keyword>
<feature type="transmembrane region" description="Helical" evidence="7">
    <location>
        <begin position="86"/>
        <end position="106"/>
    </location>
</feature>
<dbReference type="PANTHER" id="PTHR30221">
    <property type="entry name" value="SMALL-CONDUCTANCE MECHANOSENSITIVE CHANNEL"/>
    <property type="match status" value="1"/>
</dbReference>
<proteinExistence type="inferred from homology"/>
<dbReference type="EMBL" id="JAHCMY010000002">
    <property type="protein sequence ID" value="MBS9523425.1"/>
    <property type="molecule type" value="Genomic_DNA"/>
</dbReference>
<dbReference type="InterPro" id="IPR011014">
    <property type="entry name" value="MscS_channel_TM-2"/>
</dbReference>
<feature type="transmembrane region" description="Helical" evidence="7">
    <location>
        <begin position="20"/>
        <end position="44"/>
    </location>
</feature>
<keyword evidence="5 7" id="KW-1133">Transmembrane helix</keyword>